<organism evidence="9 10">
    <name type="scientific">Melittangium boletus DSM 14713</name>
    <dbReference type="NCBI Taxonomy" id="1294270"/>
    <lineage>
        <taxon>Bacteria</taxon>
        <taxon>Pseudomonadati</taxon>
        <taxon>Myxococcota</taxon>
        <taxon>Myxococcia</taxon>
        <taxon>Myxococcales</taxon>
        <taxon>Cystobacterineae</taxon>
        <taxon>Archangiaceae</taxon>
        <taxon>Melittangium</taxon>
    </lineage>
</organism>
<keyword evidence="1" id="KW-0547">Nucleotide-binding</keyword>
<keyword evidence="10" id="KW-1185">Reference proteome</keyword>
<keyword evidence="4" id="KW-0238">DNA-binding</keyword>
<accession>A0A250I941</accession>
<dbReference type="GO" id="GO:0005524">
    <property type="term" value="F:ATP binding"/>
    <property type="evidence" value="ECO:0007669"/>
    <property type="project" value="UniProtKB-KW"/>
</dbReference>
<dbReference type="SUPFAM" id="SSF52540">
    <property type="entry name" value="P-loop containing nucleoside triphosphate hydrolases"/>
    <property type="match status" value="1"/>
</dbReference>
<proteinExistence type="predicted"/>
<dbReference type="InterPro" id="IPR003593">
    <property type="entry name" value="AAA+_ATPase"/>
</dbReference>
<dbReference type="EMBL" id="CP022163">
    <property type="protein sequence ID" value="ATB27657.1"/>
    <property type="molecule type" value="Genomic_DNA"/>
</dbReference>
<dbReference type="CDD" id="cd00009">
    <property type="entry name" value="AAA"/>
    <property type="match status" value="1"/>
</dbReference>
<dbReference type="Pfam" id="PF16697">
    <property type="entry name" value="Yop-YscD_cpl"/>
    <property type="match status" value="1"/>
</dbReference>
<dbReference type="Gene3D" id="3.40.50.300">
    <property type="entry name" value="P-loop containing nucleotide triphosphate hydrolases"/>
    <property type="match status" value="1"/>
</dbReference>
<dbReference type="SMART" id="SM00382">
    <property type="entry name" value="AAA"/>
    <property type="match status" value="1"/>
</dbReference>
<evidence type="ECO:0000256" key="1">
    <source>
        <dbReference type="ARBA" id="ARBA00022741"/>
    </source>
</evidence>
<dbReference type="SMART" id="SM00065">
    <property type="entry name" value="GAF"/>
    <property type="match status" value="1"/>
</dbReference>
<dbReference type="PROSITE" id="PS50045">
    <property type="entry name" value="SIGMA54_INTERACT_4"/>
    <property type="match status" value="1"/>
</dbReference>
<feature type="coiled-coil region" evidence="7">
    <location>
        <begin position="294"/>
        <end position="321"/>
    </location>
</feature>
<dbReference type="Gene3D" id="1.10.10.60">
    <property type="entry name" value="Homeodomain-like"/>
    <property type="match status" value="1"/>
</dbReference>
<dbReference type="InterPro" id="IPR025662">
    <property type="entry name" value="Sigma_54_int_dom_ATP-bd_1"/>
</dbReference>
<dbReference type="InterPro" id="IPR032030">
    <property type="entry name" value="YscD_cytoplasmic_dom"/>
</dbReference>
<dbReference type="Pfam" id="PF00158">
    <property type="entry name" value="Sigma54_activat"/>
    <property type="match status" value="1"/>
</dbReference>
<keyword evidence="6" id="KW-0804">Transcription</keyword>
<evidence type="ECO:0000256" key="4">
    <source>
        <dbReference type="ARBA" id="ARBA00023125"/>
    </source>
</evidence>
<feature type="domain" description="Sigma-54 factor interaction" evidence="8">
    <location>
        <begin position="323"/>
        <end position="547"/>
    </location>
</feature>
<dbReference type="GO" id="GO:0003677">
    <property type="term" value="F:DNA binding"/>
    <property type="evidence" value="ECO:0007669"/>
    <property type="project" value="UniProtKB-KW"/>
</dbReference>
<reference evidence="9 10" key="1">
    <citation type="submission" date="2017-06" db="EMBL/GenBank/DDBJ databases">
        <authorList>
            <person name="Kim H.J."/>
            <person name="Triplett B.A."/>
        </authorList>
    </citation>
    <scope>NUCLEOTIDE SEQUENCE [LARGE SCALE GENOMIC DNA]</scope>
    <source>
        <strain evidence="9 10">DSM 14713</strain>
    </source>
</reference>
<dbReference type="InterPro" id="IPR029016">
    <property type="entry name" value="GAF-like_dom_sf"/>
</dbReference>
<evidence type="ECO:0000313" key="10">
    <source>
        <dbReference type="Proteomes" id="UP000217289"/>
    </source>
</evidence>
<dbReference type="PANTHER" id="PTHR32071">
    <property type="entry name" value="TRANSCRIPTIONAL REGULATORY PROTEIN"/>
    <property type="match status" value="1"/>
</dbReference>
<dbReference type="GO" id="GO:0006355">
    <property type="term" value="P:regulation of DNA-templated transcription"/>
    <property type="evidence" value="ECO:0007669"/>
    <property type="project" value="InterPro"/>
</dbReference>
<dbReference type="PROSITE" id="PS00675">
    <property type="entry name" value="SIGMA54_INTERACT_1"/>
    <property type="match status" value="1"/>
</dbReference>
<dbReference type="KEGG" id="mbd:MEBOL_001101"/>
<keyword evidence="7" id="KW-0175">Coiled coil</keyword>
<dbReference type="Proteomes" id="UP000217289">
    <property type="component" value="Chromosome"/>
</dbReference>
<dbReference type="AlphaFoldDB" id="A0A250I941"/>
<dbReference type="InterPro" id="IPR027417">
    <property type="entry name" value="P-loop_NTPase"/>
</dbReference>
<name>A0A250I941_9BACT</name>
<dbReference type="CDD" id="cd00060">
    <property type="entry name" value="FHA"/>
    <property type="match status" value="1"/>
</dbReference>
<gene>
    <name evidence="9" type="ORF">MEBOL_001101</name>
</gene>
<evidence type="ECO:0000256" key="5">
    <source>
        <dbReference type="ARBA" id="ARBA00023159"/>
    </source>
</evidence>
<dbReference type="SUPFAM" id="SSF55781">
    <property type="entry name" value="GAF domain-like"/>
    <property type="match status" value="1"/>
</dbReference>
<dbReference type="Gene3D" id="3.30.450.40">
    <property type="match status" value="1"/>
</dbReference>
<dbReference type="Gene3D" id="1.10.8.60">
    <property type="match status" value="1"/>
</dbReference>
<dbReference type="InterPro" id="IPR003018">
    <property type="entry name" value="GAF"/>
</dbReference>
<dbReference type="FunFam" id="3.40.50.300:FF:000006">
    <property type="entry name" value="DNA-binding transcriptional regulator NtrC"/>
    <property type="match status" value="1"/>
</dbReference>
<evidence type="ECO:0000256" key="2">
    <source>
        <dbReference type="ARBA" id="ARBA00022840"/>
    </source>
</evidence>
<evidence type="ECO:0000256" key="6">
    <source>
        <dbReference type="ARBA" id="ARBA00023163"/>
    </source>
</evidence>
<dbReference type="SUPFAM" id="SSF49879">
    <property type="entry name" value="SMAD/FHA domain"/>
    <property type="match status" value="1"/>
</dbReference>
<dbReference type="PANTHER" id="PTHR32071:SF117">
    <property type="entry name" value="PTS-DEPENDENT DIHYDROXYACETONE KINASE OPERON REGULATORY PROTEIN-RELATED"/>
    <property type="match status" value="1"/>
</dbReference>
<sequence>MERKRADVFARVRWRRLLAYVKGASTTGGRGPDRLIRRMSVFLVLPDGRRLPLTKPVMSVGSDSACDVVLDVSGVKASHALLFRDARGWSVAPASRGCEVRVRGKRVELAPLRPGDAFSVGSALLTLASSEQAQAPGVAPPTATAHGRLVSVLAGFASRLLVQRPPAELLETAMRGLAEATGADVGFLVSAEGARRHVLCATGPVPEAAVVDSLVERVEASGAPVLVADVAADAVLAGAPSVVALRLTSALVLPLRAEPAPLSAVYLGRRVGSAPFSAVELEEALALSALAALLLATSRELTELRAQVDNLTQRIEAATFEGLIGESRPMRELYRQVERLGPTSLNVLLQGETGTGKEGVARALHRRSGRRGRLVAINCAALPESLIERELFGHARGAFSGAGSDRPGLVEAADGGTLFLDEIGDMPFALQSRLLRVVQEREVTRLGENHPRKVDMRVISATHVPLETLVEKGGFRADLLFRLEEVRVDVPPLRERGDDVLLIAHHVLLQEGRRARGLTQKATEALRGHPFPGNVRELVSRVRRAAILASGERLGPEDLELGGDDAPLTPLDEARDAFVQRYVREAITRSGGSKKEAAQALGIGLRSLFRYLGEGD</sequence>
<dbReference type="PROSITE" id="PS00676">
    <property type="entry name" value="SIGMA54_INTERACT_2"/>
    <property type="match status" value="1"/>
</dbReference>
<dbReference type="Pfam" id="PF25601">
    <property type="entry name" value="AAA_lid_14"/>
    <property type="match status" value="1"/>
</dbReference>
<dbReference type="InterPro" id="IPR002078">
    <property type="entry name" value="Sigma_54_int"/>
</dbReference>
<dbReference type="Gene3D" id="2.60.200.20">
    <property type="match status" value="1"/>
</dbReference>
<protein>
    <submittedName>
        <fullName evidence="9">ATPase AAA</fullName>
    </submittedName>
</protein>
<evidence type="ECO:0000256" key="3">
    <source>
        <dbReference type="ARBA" id="ARBA00023015"/>
    </source>
</evidence>
<evidence type="ECO:0000313" key="9">
    <source>
        <dbReference type="EMBL" id="ATB27657.1"/>
    </source>
</evidence>
<keyword evidence="5" id="KW-0010">Activator</keyword>
<keyword evidence="2" id="KW-0067">ATP-binding</keyword>
<keyword evidence="3" id="KW-0805">Transcription regulation</keyword>
<dbReference type="InterPro" id="IPR058031">
    <property type="entry name" value="AAA_lid_NorR"/>
</dbReference>
<evidence type="ECO:0000256" key="7">
    <source>
        <dbReference type="SAM" id="Coils"/>
    </source>
</evidence>
<dbReference type="InterPro" id="IPR025943">
    <property type="entry name" value="Sigma_54_int_dom_ATP-bd_2"/>
</dbReference>
<evidence type="ECO:0000259" key="8">
    <source>
        <dbReference type="PROSITE" id="PS50045"/>
    </source>
</evidence>
<dbReference type="InterPro" id="IPR008984">
    <property type="entry name" value="SMAD_FHA_dom_sf"/>
</dbReference>